<reference evidence="2 3" key="1">
    <citation type="submission" date="2024-10" db="EMBL/GenBank/DDBJ databases">
        <authorList>
            <person name="Yibar A."/>
            <person name="Saticioglu I.B."/>
            <person name="Duman M."/>
            <person name="Ajmi N."/>
            <person name="Gurler F."/>
            <person name="Ay H."/>
            <person name="Onuk E."/>
            <person name="Guler S."/>
            <person name="Romalde J.L."/>
        </authorList>
    </citation>
    <scope>NUCLEOTIDE SEQUENCE [LARGE SCALE GENOMIC DNA]</scope>
    <source>
        <strain evidence="2 3">14-MA-B</strain>
    </source>
</reference>
<dbReference type="SUPFAM" id="SSF52141">
    <property type="entry name" value="Uracil-DNA glycosylase-like"/>
    <property type="match status" value="1"/>
</dbReference>
<dbReference type="InterPro" id="IPR036895">
    <property type="entry name" value="Uracil-DNA_glycosylase-like_sf"/>
</dbReference>
<feature type="domain" description="Uracil-DNA glycosylase-like" evidence="1">
    <location>
        <begin position="29"/>
        <end position="185"/>
    </location>
</feature>
<dbReference type="SMART" id="SM00987">
    <property type="entry name" value="UreE_C"/>
    <property type="match status" value="1"/>
</dbReference>
<protein>
    <submittedName>
        <fullName evidence="2">Uracil-DNA glycosylase family protein</fullName>
    </submittedName>
</protein>
<dbReference type="Proteomes" id="UP001607151">
    <property type="component" value="Unassembled WGS sequence"/>
</dbReference>
<organism evidence="2 3">
    <name type="scientific">Vibrio rumoiensis</name>
    <dbReference type="NCBI Taxonomy" id="76258"/>
    <lineage>
        <taxon>Bacteria</taxon>
        <taxon>Pseudomonadati</taxon>
        <taxon>Pseudomonadota</taxon>
        <taxon>Gammaproteobacteria</taxon>
        <taxon>Vibrionales</taxon>
        <taxon>Vibrionaceae</taxon>
        <taxon>Vibrio</taxon>
    </lineage>
</organism>
<dbReference type="SMART" id="SM00986">
    <property type="entry name" value="UDG"/>
    <property type="match status" value="1"/>
</dbReference>
<name>A0ABW7IR25_9VIBR</name>
<dbReference type="PANTHER" id="PTHR42160:SF1">
    <property type="entry name" value="URACIL-DNA GLYCOSYLASE SUPERFAMILY PROTEIN"/>
    <property type="match status" value="1"/>
</dbReference>
<dbReference type="CDD" id="cd10033">
    <property type="entry name" value="UDG_like"/>
    <property type="match status" value="1"/>
</dbReference>
<sequence length="193" mass="22075">MAGQFDQLMAQIAQCQICAPHLEHGCRPVVQAHPDAKVLIIGQAPGLKVHQSGKPFNDASGERLRQWMGIDEGRFYDPQFLAIIPMGFCYPGKGKSGDLPPRQECAPHWHKQLLEQLPNIELILLIGQYAQNYYLENKPKTVTETVQAWQQYQPKYLPLPHPSPRNNIWLKKNPWFEQALIPHLQSIIAELQR</sequence>
<dbReference type="Pfam" id="PF03167">
    <property type="entry name" value="UDG"/>
    <property type="match status" value="1"/>
</dbReference>
<accession>A0ABW7IR25</accession>
<evidence type="ECO:0000313" key="2">
    <source>
        <dbReference type="EMBL" id="MFH0264095.1"/>
    </source>
</evidence>
<dbReference type="EMBL" id="JBIHSN010000002">
    <property type="protein sequence ID" value="MFH0264095.1"/>
    <property type="molecule type" value="Genomic_DNA"/>
</dbReference>
<proteinExistence type="predicted"/>
<gene>
    <name evidence="2" type="ORF">ACGRQ9_00875</name>
</gene>
<evidence type="ECO:0000259" key="1">
    <source>
        <dbReference type="SMART" id="SM00986"/>
    </source>
</evidence>
<dbReference type="PANTHER" id="PTHR42160">
    <property type="entry name" value="URACIL-DNA GLYCOSYLASE SUPERFAMILY PROTEIN"/>
    <property type="match status" value="1"/>
</dbReference>
<dbReference type="InterPro" id="IPR047124">
    <property type="entry name" value="HI_0220.2"/>
</dbReference>
<dbReference type="InterPro" id="IPR005122">
    <property type="entry name" value="Uracil-DNA_glycosylase-like"/>
</dbReference>
<dbReference type="Gene3D" id="3.40.470.10">
    <property type="entry name" value="Uracil-DNA glycosylase-like domain"/>
    <property type="match status" value="1"/>
</dbReference>
<keyword evidence="3" id="KW-1185">Reference proteome</keyword>
<dbReference type="RefSeq" id="WP_394607058.1">
    <property type="nucleotide sequence ID" value="NZ_JBIHSN010000002.1"/>
</dbReference>
<comment type="caution">
    <text evidence="2">The sequence shown here is derived from an EMBL/GenBank/DDBJ whole genome shotgun (WGS) entry which is preliminary data.</text>
</comment>
<evidence type="ECO:0000313" key="3">
    <source>
        <dbReference type="Proteomes" id="UP001607151"/>
    </source>
</evidence>